<evidence type="ECO:0000313" key="2">
    <source>
        <dbReference type="EMBL" id="BAO02222.1"/>
    </source>
</evidence>
<keyword evidence="1" id="KW-0732">Signal</keyword>
<dbReference type="EMBL" id="AB850842">
    <property type="protein sequence ID" value="BAO02222.1"/>
    <property type="molecule type" value="mRNA"/>
</dbReference>
<name>U6C2E7_CONMR</name>
<accession>U6C2E7</accession>
<proteinExistence type="evidence at transcript level"/>
<protein>
    <submittedName>
        <fullName evidence="2">Mr_precursor_148</fullName>
    </submittedName>
</protein>
<dbReference type="AlphaFoldDB" id="U6C2E7"/>
<organism evidence="2">
    <name type="scientific">Conus marmoreus</name>
    <name type="common">Marble cone</name>
    <dbReference type="NCBI Taxonomy" id="42752"/>
    <lineage>
        <taxon>Eukaryota</taxon>
        <taxon>Metazoa</taxon>
        <taxon>Spiralia</taxon>
        <taxon>Lophotrochozoa</taxon>
        <taxon>Mollusca</taxon>
        <taxon>Gastropoda</taxon>
        <taxon>Caenogastropoda</taxon>
        <taxon>Neogastropoda</taxon>
        <taxon>Conoidea</taxon>
        <taxon>Conidae</taxon>
        <taxon>Conus</taxon>
    </lineage>
</organism>
<feature type="chain" id="PRO_5004668361" evidence="1">
    <location>
        <begin position="29"/>
        <end position="63"/>
    </location>
</feature>
<sequence>MAAPCFCWWGSWLGGGWVLVGRSSGGSGAGSVVGSRWWRGWWSSSVFSRVAWGGLGAGDAGGW</sequence>
<reference evidence="2" key="1">
    <citation type="journal article" date="2013" name="BMC Genomics">
        <title>Systematic interrogation of the Conus marmoreus venom duct transcriptome with ConoSorter reveals 158 novel conotoxins and 13 new gene superfamilies.</title>
        <authorList>
            <person name="Lavergne V."/>
            <person name="Dutertre S."/>
            <person name="Jin A."/>
            <person name="Lewis R.J."/>
            <person name="Taft R.J."/>
            <person name="Alewood P.F."/>
        </authorList>
    </citation>
    <scope>NUCLEOTIDE SEQUENCE</scope>
</reference>
<feature type="signal peptide" evidence="1">
    <location>
        <begin position="1"/>
        <end position="28"/>
    </location>
</feature>
<evidence type="ECO:0000256" key="1">
    <source>
        <dbReference type="SAM" id="SignalP"/>
    </source>
</evidence>